<feature type="transmembrane region" description="Helical" evidence="1">
    <location>
        <begin position="329"/>
        <end position="347"/>
    </location>
</feature>
<feature type="transmembrane region" description="Helical" evidence="1">
    <location>
        <begin position="387"/>
        <end position="407"/>
    </location>
</feature>
<feature type="transmembrane region" description="Helical" evidence="1">
    <location>
        <begin position="645"/>
        <end position="664"/>
    </location>
</feature>
<proteinExistence type="predicted"/>
<feature type="transmembrane region" description="Helical" evidence="1">
    <location>
        <begin position="440"/>
        <end position="460"/>
    </location>
</feature>
<keyword evidence="1" id="KW-0472">Membrane</keyword>
<sequence>MRGASRQITAELAGVDVKGVGSKLGQELSGAIGKGLNLQAVGAKISQWGDAATAVGSKLTNGITKPALAAATAVAGIFAVSGWNRLVAIDTARAKLKGLKMSAEDIDAVMANALASVKGTAFGLGEAATTAAGAVAAGIKPGQDLERTLKLVADTASVAGTDMNEMGAIFNKVAATGKLNGEVIAQLSERGVAVLPALAEHLGITTEEVMKLGSEGKISFETFQEAMEGAVGGAAGIMGAESMVAAWDNVKAAIGRAGAAFLDAGGEGGGFFSQIKPLLVEFTGMIDDLTPKAEELGIAFGRMLATAVEHIRTLIGWWQGLDPQIQRTIGIVAGIAVAAGPVLLLLGKIAGAVGGAISAVGTLSAAIGGIGAGGAAAGGAAGIGSKIATLLGPIGMVIGLVTALIAASPELREALGGAFGAIGSVLGELFTALAPVVQDLFAQLAPIFGTLGGLLGEVIVALTPLIEMLGPILVPIVRALAAVLTPVISILVAILDPIIGLVSWVLDLITPLIDLGAAFLMEGAEWLAGILTDYVVPALQWVADGVEVVTDWFKSLGDSSTEAGQGFQDVWGGLTEFFQGVWDGITGVFTWAWETVIAPILDLFAFVLSTILMPVIQAWWNVNSFVWNAVAGVIGWVWNTILAPIFDLIAFVFNTILMPVFMAFWNTVSFVWTAIQVALAIAWGVIGAIFRGIVDFVRNTLGVAFTWLYENVIKPVWDGIQSVIRPVADWFTANVVPAFDSATSKIGGAFDTLKDAIGKAWDAIKRAAVGPVNFVINTVYNDGIKALFDQIAEAVGLDIRMPTATPIKLASGGVLPGYTPGRDVHRFYSPTGGLLHLSGGEGIIRPDALRALGGKAWLDRVNSARGDAGRVPAFAFADGGVWDWIGETVSGALGFFAEATNAAMDIISDPLGAIKNLIVEPVRNLLGGIGGGIFGDILTGVPNMVIGWLEDLLKGSIAQSAVIDGYRGGPTLARLAPIIAKHGLVVTDTYGDPAYNASLGRSPTSYHGDWDNPAVDIAGSQAAMFAAADEIIAMGGWRQILWQVAGHYDHIHVANQGGIWPGPKLYDEGGWLQPGLTMAYNATGKPEPVLTSEQWDRMQGGVTIQQTNYMPQTDANVVGDRLAAAAARGLVGVDA</sequence>
<dbReference type="InterPro" id="IPR013491">
    <property type="entry name" value="Tape_meas_N"/>
</dbReference>
<dbReference type="OrthoDB" id="177147at2"/>
<evidence type="ECO:0000259" key="2">
    <source>
        <dbReference type="Pfam" id="PF20155"/>
    </source>
</evidence>
<dbReference type="EMBL" id="RQVS01000014">
    <property type="protein sequence ID" value="RRJ85899.1"/>
    <property type="molecule type" value="Genomic_DNA"/>
</dbReference>
<feature type="transmembrane region" description="Helical" evidence="1">
    <location>
        <begin position="670"/>
        <end position="690"/>
    </location>
</feature>
<feature type="domain" description="Tape measure protein N-terminal" evidence="2">
    <location>
        <begin position="88"/>
        <end position="255"/>
    </location>
</feature>
<dbReference type="RefSeq" id="WP_124973418.1">
    <property type="nucleotide sequence ID" value="NZ_RQVS01000014.1"/>
</dbReference>
<comment type="caution">
    <text evidence="3">The sequence shown here is derived from an EMBL/GenBank/DDBJ whole genome shotgun (WGS) entry which is preliminary data.</text>
</comment>
<keyword evidence="4" id="KW-1185">Reference proteome</keyword>
<feature type="transmembrane region" description="Helical" evidence="1">
    <location>
        <begin position="359"/>
        <end position="381"/>
    </location>
</feature>
<keyword evidence="1" id="KW-0812">Transmembrane</keyword>
<organism evidence="3 4">
    <name type="scientific">Gulosibacter macacae</name>
    <dbReference type="NCBI Taxonomy" id="2488791"/>
    <lineage>
        <taxon>Bacteria</taxon>
        <taxon>Bacillati</taxon>
        <taxon>Actinomycetota</taxon>
        <taxon>Actinomycetes</taxon>
        <taxon>Micrococcales</taxon>
        <taxon>Microbacteriaceae</taxon>
        <taxon>Gulosibacter</taxon>
    </lineage>
</organism>
<evidence type="ECO:0000256" key="1">
    <source>
        <dbReference type="SAM" id="Phobius"/>
    </source>
</evidence>
<name>A0A3P3VWS0_9MICO</name>
<dbReference type="NCBIfam" id="TIGR02675">
    <property type="entry name" value="tape_meas_nterm"/>
    <property type="match status" value="1"/>
</dbReference>
<evidence type="ECO:0000313" key="3">
    <source>
        <dbReference type="EMBL" id="RRJ85899.1"/>
    </source>
</evidence>
<keyword evidence="1" id="KW-1133">Transmembrane helix</keyword>
<evidence type="ECO:0000313" key="4">
    <source>
        <dbReference type="Proteomes" id="UP000274391"/>
    </source>
</evidence>
<dbReference type="Pfam" id="PF20155">
    <property type="entry name" value="TMP_3"/>
    <property type="match status" value="1"/>
</dbReference>
<accession>A0A3P3VWS0</accession>
<protein>
    <recommendedName>
        <fullName evidence="2">Tape measure protein N-terminal domain-containing protein</fullName>
    </recommendedName>
</protein>
<gene>
    <name evidence="3" type="ORF">EG850_10950</name>
</gene>
<feature type="transmembrane region" description="Helical" evidence="1">
    <location>
        <begin position="414"/>
        <end position="434"/>
    </location>
</feature>
<feature type="transmembrane region" description="Helical" evidence="1">
    <location>
        <begin position="618"/>
        <end position="638"/>
    </location>
</feature>
<reference evidence="3 4" key="1">
    <citation type="submission" date="2018-11" db="EMBL/GenBank/DDBJ databases">
        <title>YIM 102482-1 draft genome.</title>
        <authorList>
            <person name="Li G."/>
            <person name="Jiang Y."/>
        </authorList>
    </citation>
    <scope>NUCLEOTIDE SEQUENCE [LARGE SCALE GENOMIC DNA]</scope>
    <source>
        <strain evidence="3 4">YIM 102482-1</strain>
    </source>
</reference>
<feature type="transmembrane region" description="Helical" evidence="1">
    <location>
        <begin position="591"/>
        <end position="612"/>
    </location>
</feature>
<feature type="transmembrane region" description="Helical" evidence="1">
    <location>
        <begin position="472"/>
        <end position="495"/>
    </location>
</feature>
<dbReference type="AlphaFoldDB" id="A0A3P3VWS0"/>
<dbReference type="Proteomes" id="UP000274391">
    <property type="component" value="Unassembled WGS sequence"/>
</dbReference>